<dbReference type="EMBL" id="ASHM01101042">
    <property type="protein sequence ID" value="PNX67103.1"/>
    <property type="molecule type" value="Genomic_DNA"/>
</dbReference>
<reference evidence="2 3" key="1">
    <citation type="journal article" date="2014" name="Am. J. Bot.">
        <title>Genome assembly and annotation for red clover (Trifolium pratense; Fabaceae).</title>
        <authorList>
            <person name="Istvanek J."/>
            <person name="Jaros M."/>
            <person name="Krenek A."/>
            <person name="Repkova J."/>
        </authorList>
    </citation>
    <scope>NUCLEOTIDE SEQUENCE [LARGE SCALE GENOMIC DNA]</scope>
    <source>
        <strain evidence="3">cv. Tatra</strain>
        <tissue evidence="2">Young leaves</tissue>
    </source>
</reference>
<organism evidence="2 3">
    <name type="scientific">Trifolium pratense</name>
    <name type="common">Red clover</name>
    <dbReference type="NCBI Taxonomy" id="57577"/>
    <lineage>
        <taxon>Eukaryota</taxon>
        <taxon>Viridiplantae</taxon>
        <taxon>Streptophyta</taxon>
        <taxon>Embryophyta</taxon>
        <taxon>Tracheophyta</taxon>
        <taxon>Spermatophyta</taxon>
        <taxon>Magnoliopsida</taxon>
        <taxon>eudicotyledons</taxon>
        <taxon>Gunneridae</taxon>
        <taxon>Pentapetalae</taxon>
        <taxon>rosids</taxon>
        <taxon>fabids</taxon>
        <taxon>Fabales</taxon>
        <taxon>Fabaceae</taxon>
        <taxon>Papilionoideae</taxon>
        <taxon>50 kb inversion clade</taxon>
        <taxon>NPAAA clade</taxon>
        <taxon>Hologalegina</taxon>
        <taxon>IRL clade</taxon>
        <taxon>Trifolieae</taxon>
        <taxon>Trifolium</taxon>
    </lineage>
</organism>
<feature type="compositionally biased region" description="Polar residues" evidence="1">
    <location>
        <begin position="80"/>
        <end position="89"/>
    </location>
</feature>
<evidence type="ECO:0000313" key="2">
    <source>
        <dbReference type="EMBL" id="PNX67103.1"/>
    </source>
</evidence>
<comment type="caution">
    <text evidence="2">The sequence shown here is derived from an EMBL/GenBank/DDBJ whole genome shotgun (WGS) entry which is preliminary data.</text>
</comment>
<reference evidence="2 3" key="2">
    <citation type="journal article" date="2017" name="Front. Plant Sci.">
        <title>Gene Classification and Mining of Molecular Markers Useful in Red Clover (Trifolium pratense) Breeding.</title>
        <authorList>
            <person name="Istvanek J."/>
            <person name="Dluhosova J."/>
            <person name="Dluhos P."/>
            <person name="Patkova L."/>
            <person name="Nedelnik J."/>
            <person name="Repkova J."/>
        </authorList>
    </citation>
    <scope>NUCLEOTIDE SEQUENCE [LARGE SCALE GENOMIC DNA]</scope>
    <source>
        <strain evidence="3">cv. Tatra</strain>
        <tissue evidence="2">Young leaves</tissue>
    </source>
</reference>
<feature type="compositionally biased region" description="Low complexity" evidence="1">
    <location>
        <begin position="63"/>
        <end position="74"/>
    </location>
</feature>
<proteinExistence type="predicted"/>
<feature type="non-terminal residue" evidence="2">
    <location>
        <position position="1"/>
    </location>
</feature>
<protein>
    <recommendedName>
        <fullName evidence="4">Retrovirus-related Pol polyprotein from transposon TNT 1-94</fullName>
    </recommendedName>
</protein>
<dbReference type="Proteomes" id="UP000236291">
    <property type="component" value="Unassembled WGS sequence"/>
</dbReference>
<name>A0A2K3KLI5_TRIPR</name>
<feature type="region of interest" description="Disordered" evidence="1">
    <location>
        <begin position="31"/>
        <end position="101"/>
    </location>
</feature>
<feature type="compositionally biased region" description="Polar residues" evidence="1">
    <location>
        <begin position="34"/>
        <end position="54"/>
    </location>
</feature>
<evidence type="ECO:0000256" key="1">
    <source>
        <dbReference type="SAM" id="MobiDB-lite"/>
    </source>
</evidence>
<gene>
    <name evidence="2" type="ORF">L195_g055447</name>
</gene>
<evidence type="ECO:0008006" key="4">
    <source>
        <dbReference type="Google" id="ProtNLM"/>
    </source>
</evidence>
<accession>A0A2K3KLI5</accession>
<dbReference type="AlphaFoldDB" id="A0A2K3KLI5"/>
<sequence length="141" mass="16040">FYETIFPYQYLQSPPFNNAISINTQILDSEFDDSSSTLPTQPNNPPINSHNDNPNDAIVTIPTSQDDTSSDLSTFHVETLQENPSTEVNPSDRRYPQRIRTPSIRLTDYNKEPKSYSQAIQSAEWREAMAKEIQALESNNT</sequence>
<evidence type="ECO:0000313" key="3">
    <source>
        <dbReference type="Proteomes" id="UP000236291"/>
    </source>
</evidence>